<evidence type="ECO:0000256" key="5">
    <source>
        <dbReference type="SAM" id="Phobius"/>
    </source>
</evidence>
<feature type="signal peptide" evidence="6">
    <location>
        <begin position="1"/>
        <end position="25"/>
    </location>
</feature>
<evidence type="ECO:0000259" key="7">
    <source>
        <dbReference type="PROSITE" id="PS50125"/>
    </source>
</evidence>
<feature type="region of interest" description="Disordered" evidence="4">
    <location>
        <begin position="396"/>
        <end position="416"/>
    </location>
</feature>
<dbReference type="PROSITE" id="PS50222">
    <property type="entry name" value="EF_HAND_2"/>
    <property type="match status" value="1"/>
</dbReference>
<dbReference type="Pfam" id="PF00211">
    <property type="entry name" value="Guanylate_cyc"/>
    <property type="match status" value="1"/>
</dbReference>
<dbReference type="Proteomes" id="UP000816034">
    <property type="component" value="Unassembled WGS sequence"/>
</dbReference>
<dbReference type="SUPFAM" id="SSF55073">
    <property type="entry name" value="Nucleotide cyclase"/>
    <property type="match status" value="1"/>
</dbReference>
<dbReference type="PANTHER" id="PTHR47235">
    <property type="entry name" value="BLR6548 PROTEIN"/>
    <property type="match status" value="1"/>
</dbReference>
<dbReference type="EMBL" id="PYSW02000001">
    <property type="protein sequence ID" value="KAG2394274.1"/>
    <property type="molecule type" value="Genomic_DNA"/>
</dbReference>
<dbReference type="RefSeq" id="XP_044556168.1">
    <property type="nucleotide sequence ID" value="XM_044693633.1"/>
</dbReference>
<feature type="transmembrane region" description="Helical" evidence="5">
    <location>
        <begin position="1299"/>
        <end position="1324"/>
    </location>
</feature>
<dbReference type="GO" id="GO:0005509">
    <property type="term" value="F:calcium ion binding"/>
    <property type="evidence" value="ECO:0007669"/>
    <property type="project" value="InterPro"/>
</dbReference>
<evidence type="ECO:0000259" key="8">
    <source>
        <dbReference type="PROSITE" id="PS50222"/>
    </source>
</evidence>
<gene>
    <name evidence="9" type="ORF">C9374_004038</name>
</gene>
<dbReference type="SUPFAM" id="SSF47473">
    <property type="entry name" value="EF-hand"/>
    <property type="match status" value="1"/>
</dbReference>
<keyword evidence="5" id="KW-0812">Transmembrane</keyword>
<dbReference type="CDD" id="cd00051">
    <property type="entry name" value="EFh"/>
    <property type="match status" value="1"/>
</dbReference>
<dbReference type="InterPro" id="IPR028082">
    <property type="entry name" value="Peripla_BP_I"/>
</dbReference>
<evidence type="ECO:0008006" key="11">
    <source>
        <dbReference type="Google" id="ProtNLM"/>
    </source>
</evidence>
<dbReference type="Pfam" id="PF13499">
    <property type="entry name" value="EF-hand_7"/>
    <property type="match status" value="1"/>
</dbReference>
<feature type="compositionally biased region" description="Low complexity" evidence="4">
    <location>
        <begin position="1534"/>
        <end position="1546"/>
    </location>
</feature>
<dbReference type="InterPro" id="IPR011992">
    <property type="entry name" value="EF-hand-dom_pair"/>
</dbReference>
<dbReference type="Gene3D" id="3.30.70.1230">
    <property type="entry name" value="Nucleotide cyclase"/>
    <property type="match status" value="1"/>
</dbReference>
<evidence type="ECO:0000256" key="6">
    <source>
        <dbReference type="SAM" id="SignalP"/>
    </source>
</evidence>
<feature type="coiled-coil region" evidence="3">
    <location>
        <begin position="1600"/>
        <end position="1634"/>
    </location>
</feature>
<dbReference type="InterPro" id="IPR018247">
    <property type="entry name" value="EF_Hand_1_Ca_BS"/>
</dbReference>
<dbReference type="PROSITE" id="PS50125">
    <property type="entry name" value="GUANYLATE_CYCLASE_2"/>
    <property type="match status" value="1"/>
</dbReference>
<keyword evidence="1 6" id="KW-0732">Signal</keyword>
<evidence type="ECO:0000256" key="1">
    <source>
        <dbReference type="ARBA" id="ARBA00022729"/>
    </source>
</evidence>
<dbReference type="PROSITE" id="PS00018">
    <property type="entry name" value="EF_HAND_1"/>
    <property type="match status" value="1"/>
</dbReference>
<keyword evidence="2" id="KW-0106">Calcium</keyword>
<evidence type="ECO:0000256" key="2">
    <source>
        <dbReference type="ARBA" id="ARBA00022837"/>
    </source>
</evidence>
<dbReference type="CDD" id="cd07302">
    <property type="entry name" value="CHD"/>
    <property type="match status" value="1"/>
</dbReference>
<accession>A0AA88H160</accession>
<keyword evidence="10" id="KW-1185">Reference proteome</keyword>
<dbReference type="GO" id="GO:0009190">
    <property type="term" value="P:cyclic nucleotide biosynthetic process"/>
    <property type="evidence" value="ECO:0007669"/>
    <property type="project" value="InterPro"/>
</dbReference>
<dbReference type="CDD" id="cd19978">
    <property type="entry name" value="PBP1_ABC_ligand_binding-like"/>
    <property type="match status" value="1"/>
</dbReference>
<feature type="chain" id="PRO_5041727912" description="Guanylate cyclase" evidence="6">
    <location>
        <begin position="26"/>
        <end position="1833"/>
    </location>
</feature>
<reference evidence="9 10" key="1">
    <citation type="journal article" date="2018" name="BMC Genomics">
        <title>The genome of Naegleria lovaniensis, the basis for a comparative approach to unravel pathogenicity factors of the human pathogenic amoeba N. fowleri.</title>
        <authorList>
            <person name="Liechti N."/>
            <person name="Schurch N."/>
            <person name="Bruggmann R."/>
            <person name="Wittwer M."/>
        </authorList>
    </citation>
    <scope>NUCLEOTIDE SEQUENCE [LARGE SCALE GENOMIC DNA]</scope>
    <source>
        <strain evidence="9 10">ATCC 30569</strain>
    </source>
</reference>
<keyword evidence="3" id="KW-0175">Coiled coil</keyword>
<dbReference type="GO" id="GO:0035556">
    <property type="term" value="P:intracellular signal transduction"/>
    <property type="evidence" value="ECO:0007669"/>
    <property type="project" value="InterPro"/>
</dbReference>
<dbReference type="InterPro" id="IPR028081">
    <property type="entry name" value="Leu-bd"/>
</dbReference>
<feature type="region of interest" description="Disordered" evidence="4">
    <location>
        <begin position="1524"/>
        <end position="1546"/>
    </location>
</feature>
<dbReference type="Gene3D" id="3.40.50.2300">
    <property type="match status" value="6"/>
</dbReference>
<dbReference type="SMART" id="SM00054">
    <property type="entry name" value="EFh"/>
    <property type="match status" value="2"/>
</dbReference>
<evidence type="ECO:0000256" key="3">
    <source>
        <dbReference type="SAM" id="Coils"/>
    </source>
</evidence>
<evidence type="ECO:0000313" key="10">
    <source>
        <dbReference type="Proteomes" id="UP000816034"/>
    </source>
</evidence>
<feature type="domain" description="EF-hand" evidence="8">
    <location>
        <begin position="1750"/>
        <end position="1785"/>
    </location>
</feature>
<organism evidence="9 10">
    <name type="scientific">Naegleria lovaniensis</name>
    <name type="common">Amoeba</name>
    <dbReference type="NCBI Taxonomy" id="51637"/>
    <lineage>
        <taxon>Eukaryota</taxon>
        <taxon>Discoba</taxon>
        <taxon>Heterolobosea</taxon>
        <taxon>Tetramitia</taxon>
        <taxon>Eutetramitia</taxon>
        <taxon>Vahlkampfiidae</taxon>
        <taxon>Naegleria</taxon>
    </lineage>
</organism>
<dbReference type="SUPFAM" id="SSF53822">
    <property type="entry name" value="Periplasmic binding protein-like I"/>
    <property type="match status" value="3"/>
</dbReference>
<dbReference type="SMART" id="SM00044">
    <property type="entry name" value="CYCc"/>
    <property type="match status" value="1"/>
</dbReference>
<evidence type="ECO:0000256" key="4">
    <source>
        <dbReference type="SAM" id="MobiDB-lite"/>
    </source>
</evidence>
<dbReference type="InterPro" id="IPR001054">
    <property type="entry name" value="A/G_cyclase"/>
</dbReference>
<feature type="domain" description="Guanylate cyclase" evidence="7">
    <location>
        <begin position="1340"/>
        <end position="1478"/>
    </location>
</feature>
<evidence type="ECO:0000313" key="9">
    <source>
        <dbReference type="EMBL" id="KAG2394274.1"/>
    </source>
</evidence>
<dbReference type="InterPro" id="IPR029787">
    <property type="entry name" value="Nucleotide_cyclase"/>
</dbReference>
<protein>
    <recommendedName>
        <fullName evidence="11">Guanylate cyclase</fullName>
    </recommendedName>
</protein>
<name>A0AA88H160_NAELO</name>
<sequence>MALLRIIFIFLASSLLLCSTHVAKAQSSFTFNQTLYDKKWNDESEIVFGQSTALTGQTRELGYPLMVGIQAAFKEINELGGVWGGKKLRLYSLDDGYEPPRCINNTLVLLNNQTIFGLLGYMGTGTSQAILNLLIESKMPYIGALTGGLFLRTPFYPNIINVRASYQDETAAMVEYLVNIKMLRRIAIFYQNDAFGVSGLDGSTLALTALGMSLVSKGTYERNTIEVSNALESIVKGKPQAIICMSTYKPTVEFINRVMARTDYDPAILFVTGSFIGSNILPYRDRVVITQVFPAPTNTKYPIVLSYQRAMKAYDPTFIPSLVELEGYMAAKLTINILTQRVSGDLTRSNFIDLLYSSGTYVMDNTVVGPYTKCSTTSSSRRSTFVFEDTSSSNNPILTEITPPNHESSSHRRYKSDQITSHRLRSDWTSRRVLSTSSSACSCNQGLRSVWKTIQNADASFTEIGDPVVWDLPGSSSFSCFFDPTKISLPIVFGHISDGSAYDSDFISGVSAVFKDRNDKQSGVRGKRLEILPIVINGTAVSVESLVNASRKFVVDNNAIGLVGSKINSIPTATSFLEQFASQFSSMVFINPETSFDTPQLRDTFSRNIIHLTTSIRERLLSVLDYSMNTLGLSRFSFISTGDTDGKYIRSEFMRMLEEYELYLDSEIMFSSSNILSSSQVKEYLTVDNANAQAFVISIPKDDIDFRVLQEILTGIASIKLRKEIVIFCLYFRNLQWEPRIADLLNNSSFSSISFYLVEPFPYVRTKHSFIDTFQSVVNKYLTTPTKNTTGVVQGFLVGSFIIEILDNISPQSSISGSSFMDTVFSDSEFIKYQIPFGQFSTTKKCSLGMRTNYIVKFATTQFVPVTTMTFDKSKCGVDMNALKASVQAPIIFGRLYPLTDTNGQNSSQQLDDFSAGALSLIQAMNDYHELPRTIHLKTEYYTSEIDMIQKATDLIERTKIFGFLGSKIIGNASGLSTLIDARGTPLIGPVSGHTSLRSPFSRFIINLRPSIVEEVVAVARYARTLFFQVSDQLSLTILVANQEYWTSVSRSVEDFFEKSAENVKITTVLMPSNTKRTIKTDTVDYGNFVFVLANEYDTCSFVARAGASLIGIPSEISCPTLSGLRTNVVTASFLEAFYSTSFTNIMAKEFIQYFSLYYPQRNKTMLSYEGFAVCTMVSNILKYMKSVNLDVTKQSFVSTLFYRSTFELGVNNFGPYGDTCDTNSGTTSGTSFTRSVSSTSSSTCSSTAAFCSCNQGAKEIYLNFLQDSFVMKKIQNYSLRFQTCGIEYIIPGISAGGIAGIVIGGTLFFVITLIICIVAVVIAKRDPTAKHAPKSGKITCAFTDVQNSTKLWQSNEKAMRTALEIHNTIMRSTLMQFRGYEVKTNGDSFYVVFKDPLDAVTWAMEVQLALLNAKWPSDLYHEWDCRQEWDPKTRKAFWSGLRVRIGLHYGKGDCVWDKTMKRFDYFGNVVNKSARIEALAHGGQILVSEELFYKTRELYSSVEFMSETSDGKMYLSVDGARHHPLSETHDTPSSGSFTSSSKTTNSFKSKRQRVAIERTFTARDLGVYPLKGLSESSRVFEIKCSEIESRTYPPLRVAVEDLDRSESSVQREYQEFKKRLDSARRSNATASEASPYDQTNFDAIDVDQVTLKNSSKRITRTTNNRIIMYGYNPGMYVQPGTTTTTVTTYWQGPQPAWMPAGFVVPPHVMANRFNYVQAAQQLFWQYDLNRSGTLSKKEFKFCAATHFGIPPVNAKYLFRMMDRDGNGVITMDEFINAYLFIMAGGASYITPIPSFRHRMGMMGGMYGVPQPMPYGGMPYGGMPYGYPPQPFN</sequence>
<dbReference type="PANTHER" id="PTHR47235:SF1">
    <property type="entry name" value="BLR6548 PROTEIN"/>
    <property type="match status" value="1"/>
</dbReference>
<comment type="caution">
    <text evidence="9">The sequence shown here is derived from an EMBL/GenBank/DDBJ whole genome shotgun (WGS) entry which is preliminary data.</text>
</comment>
<proteinExistence type="predicted"/>
<dbReference type="Pfam" id="PF13458">
    <property type="entry name" value="Peripla_BP_6"/>
    <property type="match status" value="1"/>
</dbReference>
<keyword evidence="5" id="KW-0472">Membrane</keyword>
<dbReference type="InterPro" id="IPR002048">
    <property type="entry name" value="EF_hand_dom"/>
</dbReference>
<dbReference type="GeneID" id="68096493"/>
<keyword evidence="5" id="KW-1133">Transmembrane helix</keyword>
<dbReference type="Gene3D" id="1.10.238.10">
    <property type="entry name" value="EF-hand"/>
    <property type="match status" value="1"/>
</dbReference>